<gene>
    <name evidence="1" type="ORF">CES85_3045</name>
</gene>
<evidence type="ECO:0000313" key="1">
    <source>
        <dbReference type="EMBL" id="ASV88410.1"/>
    </source>
</evidence>
<dbReference type="KEGG" id="och:CES85_3045"/>
<evidence type="ECO:0000313" key="2">
    <source>
        <dbReference type="Proteomes" id="UP000215256"/>
    </source>
</evidence>
<organism evidence="1 2">
    <name type="scientific">Ochrobactrum quorumnocens</name>
    <dbReference type="NCBI Taxonomy" id="271865"/>
    <lineage>
        <taxon>Bacteria</taxon>
        <taxon>Pseudomonadati</taxon>
        <taxon>Pseudomonadota</taxon>
        <taxon>Alphaproteobacteria</taxon>
        <taxon>Hyphomicrobiales</taxon>
        <taxon>Brucellaceae</taxon>
        <taxon>Brucella/Ochrobactrum group</taxon>
        <taxon>Ochrobactrum</taxon>
    </lineage>
</organism>
<proteinExistence type="predicted"/>
<geneLocation type="plasmid" evidence="1 2">
    <name>unnamed1</name>
</geneLocation>
<reference evidence="1 2" key="1">
    <citation type="submission" date="2017-07" db="EMBL/GenBank/DDBJ databases">
        <title>Phylogenetic study on the rhizospheric bacterium Ochrobactrum sp. A44.</title>
        <authorList>
            <person name="Krzyzanowska D.M."/>
            <person name="Ossowicki A."/>
            <person name="Rajewska M."/>
            <person name="Maciag T."/>
            <person name="Kaczynski Z."/>
            <person name="Czerwicka M."/>
            <person name="Jafra S."/>
        </authorList>
    </citation>
    <scope>NUCLEOTIDE SEQUENCE [LARGE SCALE GENOMIC DNA]</scope>
    <source>
        <strain evidence="1 2">A44</strain>
        <plasmid evidence="1 2">unnamed1</plasmid>
    </source>
</reference>
<sequence>MKIRGSGVFQIISSDRIVCIMVGRDRNLGPIILDRMGQLQSPRLQFQDYTINSMA</sequence>
<dbReference type="Proteomes" id="UP000215256">
    <property type="component" value="Plasmid unnamed1"/>
</dbReference>
<protein>
    <submittedName>
        <fullName evidence="1">Uncharacterized protein</fullName>
    </submittedName>
</protein>
<keyword evidence="1" id="KW-0614">Plasmid</keyword>
<dbReference type="AlphaFoldDB" id="A0A248UPD6"/>
<dbReference type="EMBL" id="CP022605">
    <property type="protein sequence ID" value="ASV88410.1"/>
    <property type="molecule type" value="Genomic_DNA"/>
</dbReference>
<accession>A0A248UPD6</accession>
<name>A0A248UPD6_9HYPH</name>